<dbReference type="AlphaFoldDB" id="A0A9P9AC84"/>
<dbReference type="CDD" id="cd00067">
    <property type="entry name" value="GAL4"/>
    <property type="match status" value="1"/>
</dbReference>
<feature type="compositionally biased region" description="Low complexity" evidence="6">
    <location>
        <begin position="25"/>
        <end position="38"/>
    </location>
</feature>
<organism evidence="8 9">
    <name type="scientific">Plectosphaerella plurivora</name>
    <dbReference type="NCBI Taxonomy" id="936078"/>
    <lineage>
        <taxon>Eukaryota</taxon>
        <taxon>Fungi</taxon>
        <taxon>Dikarya</taxon>
        <taxon>Ascomycota</taxon>
        <taxon>Pezizomycotina</taxon>
        <taxon>Sordariomycetes</taxon>
        <taxon>Hypocreomycetidae</taxon>
        <taxon>Glomerellales</taxon>
        <taxon>Plectosphaerellaceae</taxon>
        <taxon>Plectosphaerella</taxon>
    </lineage>
</organism>
<gene>
    <name evidence="8" type="ORF">F5X68DRAFT_243580</name>
</gene>
<name>A0A9P9AC84_9PEZI</name>
<dbReference type="GO" id="GO:0005634">
    <property type="term" value="C:nucleus"/>
    <property type="evidence" value="ECO:0007669"/>
    <property type="project" value="UniProtKB-SubCell"/>
</dbReference>
<proteinExistence type="predicted"/>
<dbReference type="Pfam" id="PF00172">
    <property type="entry name" value="Zn_clus"/>
    <property type="match status" value="1"/>
</dbReference>
<dbReference type="PANTHER" id="PTHR47338">
    <property type="entry name" value="ZN(II)2CYS6 TRANSCRIPTION FACTOR (EUROFUNG)-RELATED"/>
    <property type="match status" value="1"/>
</dbReference>
<dbReference type="Gene3D" id="4.10.240.10">
    <property type="entry name" value="Zn(2)-C6 fungal-type DNA-binding domain"/>
    <property type="match status" value="1"/>
</dbReference>
<accession>A0A9P9AC84</accession>
<dbReference type="SUPFAM" id="SSF57701">
    <property type="entry name" value="Zn2/Cys6 DNA-binding domain"/>
    <property type="match status" value="1"/>
</dbReference>
<protein>
    <submittedName>
        <fullName evidence="8">Fungal-specific transcription factor domain-containing protein</fullName>
    </submittedName>
</protein>
<dbReference type="CDD" id="cd12148">
    <property type="entry name" value="fungal_TF_MHR"/>
    <property type="match status" value="1"/>
</dbReference>
<evidence type="ECO:0000313" key="9">
    <source>
        <dbReference type="Proteomes" id="UP000770015"/>
    </source>
</evidence>
<dbReference type="SMART" id="SM00066">
    <property type="entry name" value="GAL4"/>
    <property type="match status" value="1"/>
</dbReference>
<dbReference type="Proteomes" id="UP000770015">
    <property type="component" value="Unassembled WGS sequence"/>
</dbReference>
<evidence type="ECO:0000256" key="5">
    <source>
        <dbReference type="ARBA" id="ARBA00023242"/>
    </source>
</evidence>
<dbReference type="GO" id="GO:0003677">
    <property type="term" value="F:DNA binding"/>
    <property type="evidence" value="ECO:0007669"/>
    <property type="project" value="InterPro"/>
</dbReference>
<evidence type="ECO:0000256" key="6">
    <source>
        <dbReference type="SAM" id="MobiDB-lite"/>
    </source>
</evidence>
<dbReference type="InterPro" id="IPR001138">
    <property type="entry name" value="Zn2Cys6_DnaBD"/>
</dbReference>
<dbReference type="PROSITE" id="PS50048">
    <property type="entry name" value="ZN2_CY6_FUNGAL_2"/>
    <property type="match status" value="1"/>
</dbReference>
<dbReference type="InterPro" id="IPR050815">
    <property type="entry name" value="TF_fung"/>
</dbReference>
<feature type="region of interest" description="Disordered" evidence="6">
    <location>
        <begin position="697"/>
        <end position="716"/>
    </location>
</feature>
<keyword evidence="9" id="KW-1185">Reference proteome</keyword>
<keyword evidence="2" id="KW-0479">Metal-binding</keyword>
<evidence type="ECO:0000256" key="1">
    <source>
        <dbReference type="ARBA" id="ARBA00004123"/>
    </source>
</evidence>
<evidence type="ECO:0000256" key="2">
    <source>
        <dbReference type="ARBA" id="ARBA00022723"/>
    </source>
</evidence>
<dbReference type="Pfam" id="PF04082">
    <property type="entry name" value="Fungal_trans"/>
    <property type="match status" value="1"/>
</dbReference>
<feature type="region of interest" description="Disordered" evidence="6">
    <location>
        <begin position="158"/>
        <end position="193"/>
    </location>
</feature>
<keyword evidence="3" id="KW-0805">Transcription regulation</keyword>
<sequence length="746" mass="82510">MEDDDIISGDEDAPRPHKKARYDNAKANGNGNNINGNAPTDADTEGPACQSCRRKKAKCSRKQPCSACVRYSVDCVYDDRRTKPGLRTGAVENLSQRVAALEHMFLGQGVLWQQVFSQLNIPVPSGAGISGASDGSSPSLQHAASNLKLALADLADAQPVGSQWPPPPSHQQQPQDTRHHPPTSAFPEDGTPLPPDDLIDALVDTYFFHMHIWIPMLHVHDFRARMSNPTERPRLRTIFHAVVSSCARFSDDPRLGDRETKARLARQHRQAVILESMETFSVENLQALIICAFDTIGSGRGPSSWSIVGSMTRTVEQLQLSVEDEDQPPTSKVLIKRMHFLPPCRNWGEHEERRRVFWNTFLLDRFCSIATGWNFSLTSADVRRRLPCEGALWEAGEPLQTPTPYFGVADQSGTSTASLPAARPEGEAQDSLGGFAYCIEATESLSLVTTFFLQQSVDVTRPQEVQLWLLKFKQLDLRMVQWKLFLPEQWREACALNRDGVLDPNLTLAHISHNTAVVLLHQGIAYPLPEWQAAGLRLPSGSSSETCLAAATETAIIAQKFLQGSTYLIAPQFTFCLFICGRMLLAHAIYHSIPLAPAFDSLLHSLVEMSRRWNGPDDASDNLASKFARRLVRAREQGHGALDLRQAVYSDDPGVPAETQPVTMYAPKYAAAELDQDTSPDSMSLAFPPLPVSFYHQSSRGPTAAPSPGMPFDPAHTNDFEDLSAFLDFSFLPNQRISMFSGQTEK</sequence>
<reference evidence="8" key="1">
    <citation type="journal article" date="2021" name="Nat. Commun.">
        <title>Genetic determinants of endophytism in the Arabidopsis root mycobiome.</title>
        <authorList>
            <person name="Mesny F."/>
            <person name="Miyauchi S."/>
            <person name="Thiergart T."/>
            <person name="Pickel B."/>
            <person name="Atanasova L."/>
            <person name="Karlsson M."/>
            <person name="Huettel B."/>
            <person name="Barry K.W."/>
            <person name="Haridas S."/>
            <person name="Chen C."/>
            <person name="Bauer D."/>
            <person name="Andreopoulos W."/>
            <person name="Pangilinan J."/>
            <person name="LaButti K."/>
            <person name="Riley R."/>
            <person name="Lipzen A."/>
            <person name="Clum A."/>
            <person name="Drula E."/>
            <person name="Henrissat B."/>
            <person name="Kohler A."/>
            <person name="Grigoriev I.V."/>
            <person name="Martin F.M."/>
            <person name="Hacquard S."/>
        </authorList>
    </citation>
    <scope>NUCLEOTIDE SEQUENCE</scope>
    <source>
        <strain evidence="8">MPI-SDFR-AT-0117</strain>
    </source>
</reference>
<feature type="region of interest" description="Disordered" evidence="6">
    <location>
        <begin position="1"/>
        <end position="47"/>
    </location>
</feature>
<keyword evidence="5" id="KW-0539">Nucleus</keyword>
<dbReference type="InterPro" id="IPR036864">
    <property type="entry name" value="Zn2-C6_fun-type_DNA-bd_sf"/>
</dbReference>
<dbReference type="GO" id="GO:0008270">
    <property type="term" value="F:zinc ion binding"/>
    <property type="evidence" value="ECO:0007669"/>
    <property type="project" value="InterPro"/>
</dbReference>
<dbReference type="GO" id="GO:0006351">
    <property type="term" value="P:DNA-templated transcription"/>
    <property type="evidence" value="ECO:0007669"/>
    <property type="project" value="InterPro"/>
</dbReference>
<keyword evidence="4" id="KW-0804">Transcription</keyword>
<feature type="domain" description="Zn(2)-C6 fungal-type" evidence="7">
    <location>
        <begin position="48"/>
        <end position="77"/>
    </location>
</feature>
<evidence type="ECO:0000313" key="8">
    <source>
        <dbReference type="EMBL" id="KAH6695100.1"/>
    </source>
</evidence>
<evidence type="ECO:0000256" key="3">
    <source>
        <dbReference type="ARBA" id="ARBA00023015"/>
    </source>
</evidence>
<dbReference type="GO" id="GO:0000981">
    <property type="term" value="F:DNA-binding transcription factor activity, RNA polymerase II-specific"/>
    <property type="evidence" value="ECO:0007669"/>
    <property type="project" value="InterPro"/>
</dbReference>
<dbReference type="PROSITE" id="PS00463">
    <property type="entry name" value="ZN2_CY6_FUNGAL_1"/>
    <property type="match status" value="1"/>
</dbReference>
<dbReference type="SMART" id="SM00906">
    <property type="entry name" value="Fungal_trans"/>
    <property type="match status" value="1"/>
</dbReference>
<evidence type="ECO:0000256" key="4">
    <source>
        <dbReference type="ARBA" id="ARBA00023163"/>
    </source>
</evidence>
<feature type="compositionally biased region" description="Acidic residues" evidence="6">
    <location>
        <begin position="1"/>
        <end position="11"/>
    </location>
</feature>
<evidence type="ECO:0000259" key="7">
    <source>
        <dbReference type="PROSITE" id="PS50048"/>
    </source>
</evidence>
<dbReference type="OrthoDB" id="4456959at2759"/>
<comment type="subcellular location">
    <subcellularLocation>
        <location evidence="1">Nucleus</location>
    </subcellularLocation>
</comment>
<comment type="caution">
    <text evidence="8">The sequence shown here is derived from an EMBL/GenBank/DDBJ whole genome shotgun (WGS) entry which is preliminary data.</text>
</comment>
<dbReference type="InterPro" id="IPR007219">
    <property type="entry name" value="XnlR_reg_dom"/>
</dbReference>
<dbReference type="EMBL" id="JAGSXJ010000002">
    <property type="protein sequence ID" value="KAH6695100.1"/>
    <property type="molecule type" value="Genomic_DNA"/>
</dbReference>
<dbReference type="PANTHER" id="PTHR47338:SF23">
    <property type="entry name" value="ZN(II)2CYS6 TRANSCRIPTION FACTOR (EUROFUNG)"/>
    <property type="match status" value="1"/>
</dbReference>